<protein>
    <submittedName>
        <fullName evidence="3">Uncharacterized protein</fullName>
    </submittedName>
</protein>
<proteinExistence type="predicted"/>
<keyword evidence="2" id="KW-0472">Membrane</keyword>
<evidence type="ECO:0000256" key="2">
    <source>
        <dbReference type="SAM" id="Phobius"/>
    </source>
</evidence>
<dbReference type="EMBL" id="VSRR010056704">
    <property type="protein sequence ID" value="MPC81351.1"/>
    <property type="molecule type" value="Genomic_DNA"/>
</dbReference>
<organism evidence="3 4">
    <name type="scientific">Portunus trituberculatus</name>
    <name type="common">Swimming crab</name>
    <name type="synonym">Neptunus trituberculatus</name>
    <dbReference type="NCBI Taxonomy" id="210409"/>
    <lineage>
        <taxon>Eukaryota</taxon>
        <taxon>Metazoa</taxon>
        <taxon>Ecdysozoa</taxon>
        <taxon>Arthropoda</taxon>
        <taxon>Crustacea</taxon>
        <taxon>Multicrustacea</taxon>
        <taxon>Malacostraca</taxon>
        <taxon>Eumalacostraca</taxon>
        <taxon>Eucarida</taxon>
        <taxon>Decapoda</taxon>
        <taxon>Pleocyemata</taxon>
        <taxon>Brachyura</taxon>
        <taxon>Eubrachyura</taxon>
        <taxon>Portunoidea</taxon>
        <taxon>Portunidae</taxon>
        <taxon>Portuninae</taxon>
        <taxon>Portunus</taxon>
    </lineage>
</organism>
<keyword evidence="4" id="KW-1185">Reference proteome</keyword>
<accession>A0A5B7I7H6</accession>
<sequence length="161" mass="17733">MPEIPGSDKIVKCEVDMMRERGLGGVGCKWEVCVPGGGEGPLLRLRDNPRRGHDVEVSKEPCGEGHVQDKAEEDLGLARYCPAGRPGRNQARYIITHHNPKVLRPPPCWSPLDPRHMSQSQGVVLKRGRLRGRPALGWSRVCVVVAEVVVVVVVRVVGVRQ</sequence>
<evidence type="ECO:0000313" key="3">
    <source>
        <dbReference type="EMBL" id="MPC81351.1"/>
    </source>
</evidence>
<name>A0A5B7I7H6_PORTR</name>
<keyword evidence="2" id="KW-0812">Transmembrane</keyword>
<comment type="caution">
    <text evidence="3">The sequence shown here is derived from an EMBL/GenBank/DDBJ whole genome shotgun (WGS) entry which is preliminary data.</text>
</comment>
<feature type="region of interest" description="Disordered" evidence="1">
    <location>
        <begin position="44"/>
        <end position="65"/>
    </location>
</feature>
<dbReference type="Proteomes" id="UP000324222">
    <property type="component" value="Unassembled WGS sequence"/>
</dbReference>
<gene>
    <name evidence="3" type="ORF">E2C01_075961</name>
</gene>
<reference evidence="3 4" key="1">
    <citation type="submission" date="2019-05" db="EMBL/GenBank/DDBJ databases">
        <title>Another draft genome of Portunus trituberculatus and its Hox gene families provides insights of decapod evolution.</title>
        <authorList>
            <person name="Jeong J.-H."/>
            <person name="Song I."/>
            <person name="Kim S."/>
            <person name="Choi T."/>
            <person name="Kim D."/>
            <person name="Ryu S."/>
            <person name="Kim W."/>
        </authorList>
    </citation>
    <scope>NUCLEOTIDE SEQUENCE [LARGE SCALE GENOMIC DNA]</scope>
    <source>
        <tissue evidence="3">Muscle</tissue>
    </source>
</reference>
<evidence type="ECO:0000256" key="1">
    <source>
        <dbReference type="SAM" id="MobiDB-lite"/>
    </source>
</evidence>
<feature type="transmembrane region" description="Helical" evidence="2">
    <location>
        <begin position="135"/>
        <end position="158"/>
    </location>
</feature>
<keyword evidence="2" id="KW-1133">Transmembrane helix</keyword>
<evidence type="ECO:0000313" key="4">
    <source>
        <dbReference type="Proteomes" id="UP000324222"/>
    </source>
</evidence>
<dbReference type="AlphaFoldDB" id="A0A5B7I7H6"/>